<evidence type="ECO:0000256" key="6">
    <source>
        <dbReference type="ARBA" id="ARBA00022763"/>
    </source>
</evidence>
<gene>
    <name evidence="18" type="ORF">DDZ16_13675</name>
</gene>
<reference evidence="18 19" key="1">
    <citation type="submission" date="2018-05" db="EMBL/GenBank/DDBJ databases">
        <title>Marinilabilia rubrum sp. nov., isolated from saltern sediment.</title>
        <authorList>
            <person name="Zhang R."/>
        </authorList>
    </citation>
    <scope>NUCLEOTIDE SEQUENCE [LARGE SCALE GENOMIC DNA]</scope>
    <source>
        <strain evidence="18 19">WTE16</strain>
    </source>
</reference>
<dbReference type="Proteomes" id="UP000244956">
    <property type="component" value="Unassembled WGS sequence"/>
</dbReference>
<dbReference type="InterPro" id="IPR015797">
    <property type="entry name" value="NUDIX_hydrolase-like_dom_sf"/>
</dbReference>
<keyword evidence="4" id="KW-0235">DNA replication</keyword>
<comment type="catalytic activity">
    <reaction evidence="11">
        <text>8-oxo-GTP + H2O = 8-oxo-GMP + diphosphate + H(+)</text>
        <dbReference type="Rhea" id="RHEA:67616"/>
        <dbReference type="ChEBI" id="CHEBI:15377"/>
        <dbReference type="ChEBI" id="CHEBI:15378"/>
        <dbReference type="ChEBI" id="CHEBI:33019"/>
        <dbReference type="ChEBI" id="CHEBI:143553"/>
        <dbReference type="ChEBI" id="CHEBI:145694"/>
    </reaction>
</comment>
<name>A0A2U2B6W7_9BACT</name>
<dbReference type="OrthoDB" id="9810648at2"/>
<evidence type="ECO:0000256" key="3">
    <source>
        <dbReference type="ARBA" id="ARBA00022457"/>
    </source>
</evidence>
<organism evidence="18 19">
    <name type="scientific">Marinilabilia rubra</name>
    <dbReference type="NCBI Taxonomy" id="2162893"/>
    <lineage>
        <taxon>Bacteria</taxon>
        <taxon>Pseudomonadati</taxon>
        <taxon>Bacteroidota</taxon>
        <taxon>Bacteroidia</taxon>
        <taxon>Marinilabiliales</taxon>
        <taxon>Marinilabiliaceae</taxon>
        <taxon>Marinilabilia</taxon>
    </lineage>
</organism>
<accession>A0A2U2B6W7</accession>
<evidence type="ECO:0000256" key="11">
    <source>
        <dbReference type="ARBA" id="ARBA00036904"/>
    </source>
</evidence>
<evidence type="ECO:0000313" key="18">
    <source>
        <dbReference type="EMBL" id="PWD98783.1"/>
    </source>
</evidence>
<protein>
    <recommendedName>
        <fullName evidence="13">8-oxo-dGTP diphosphatase</fullName>
        <ecNumber evidence="12">3.6.1.55</ecNumber>
    </recommendedName>
    <alternativeName>
        <fullName evidence="16">7,8-dihydro-8-oxoguanine-triphosphatase</fullName>
    </alternativeName>
    <alternativeName>
        <fullName evidence="15">Mutator protein MutT</fullName>
    </alternativeName>
    <alternativeName>
        <fullName evidence="14">dGTP pyrophosphohydrolase</fullName>
    </alternativeName>
</protein>
<comment type="caution">
    <text evidence="18">The sequence shown here is derived from an EMBL/GenBank/DDBJ whole genome shotgun (WGS) entry which is preliminary data.</text>
</comment>
<dbReference type="InterPro" id="IPR047127">
    <property type="entry name" value="MutT-like"/>
</dbReference>
<evidence type="ECO:0000256" key="2">
    <source>
        <dbReference type="ARBA" id="ARBA00005582"/>
    </source>
</evidence>
<keyword evidence="7" id="KW-0378">Hydrolase</keyword>
<dbReference type="InterPro" id="IPR020084">
    <property type="entry name" value="NUDIX_hydrolase_CS"/>
</dbReference>
<evidence type="ECO:0000256" key="4">
    <source>
        <dbReference type="ARBA" id="ARBA00022705"/>
    </source>
</evidence>
<dbReference type="PROSITE" id="PS00893">
    <property type="entry name" value="NUDIX_BOX"/>
    <property type="match status" value="1"/>
</dbReference>
<keyword evidence="3" id="KW-0515">Mutator protein</keyword>
<evidence type="ECO:0000313" key="19">
    <source>
        <dbReference type="Proteomes" id="UP000244956"/>
    </source>
</evidence>
<keyword evidence="5" id="KW-0479">Metal-binding</keyword>
<dbReference type="Pfam" id="PF14815">
    <property type="entry name" value="NUDIX_4"/>
    <property type="match status" value="1"/>
</dbReference>
<evidence type="ECO:0000256" key="7">
    <source>
        <dbReference type="ARBA" id="ARBA00022801"/>
    </source>
</evidence>
<evidence type="ECO:0000256" key="13">
    <source>
        <dbReference type="ARBA" id="ARBA00040794"/>
    </source>
</evidence>
<dbReference type="PANTHER" id="PTHR47707:SF1">
    <property type="entry name" value="NUDIX HYDROLASE FAMILY PROTEIN"/>
    <property type="match status" value="1"/>
</dbReference>
<dbReference type="EC" id="3.6.1.55" evidence="12"/>
<dbReference type="AlphaFoldDB" id="A0A2U2B6W7"/>
<evidence type="ECO:0000256" key="9">
    <source>
        <dbReference type="ARBA" id="ARBA00023204"/>
    </source>
</evidence>
<dbReference type="CDD" id="cd03425">
    <property type="entry name" value="NUDIX_MutT_NudA_like"/>
    <property type="match status" value="1"/>
</dbReference>
<evidence type="ECO:0000256" key="15">
    <source>
        <dbReference type="ARBA" id="ARBA00041979"/>
    </source>
</evidence>
<dbReference type="RefSeq" id="WP_109265045.1">
    <property type="nucleotide sequence ID" value="NZ_QEWP01000011.1"/>
</dbReference>
<keyword evidence="6" id="KW-0227">DNA damage</keyword>
<evidence type="ECO:0000256" key="8">
    <source>
        <dbReference type="ARBA" id="ARBA00022842"/>
    </source>
</evidence>
<dbReference type="GO" id="GO:0046872">
    <property type="term" value="F:metal ion binding"/>
    <property type="evidence" value="ECO:0007669"/>
    <property type="project" value="UniProtKB-KW"/>
</dbReference>
<dbReference type="PRINTS" id="PR00502">
    <property type="entry name" value="NUDIXFAMILY"/>
</dbReference>
<dbReference type="GO" id="GO:0006281">
    <property type="term" value="P:DNA repair"/>
    <property type="evidence" value="ECO:0007669"/>
    <property type="project" value="UniProtKB-KW"/>
</dbReference>
<feature type="domain" description="Nudix hydrolase" evidence="17">
    <location>
        <begin position="1"/>
        <end position="125"/>
    </location>
</feature>
<dbReference type="EMBL" id="QEWP01000011">
    <property type="protein sequence ID" value="PWD98783.1"/>
    <property type="molecule type" value="Genomic_DNA"/>
</dbReference>
<dbReference type="GO" id="GO:0006260">
    <property type="term" value="P:DNA replication"/>
    <property type="evidence" value="ECO:0007669"/>
    <property type="project" value="UniProtKB-KW"/>
</dbReference>
<comment type="similarity">
    <text evidence="2">Belongs to the Nudix hydrolase family.</text>
</comment>
<dbReference type="SUPFAM" id="SSF55811">
    <property type="entry name" value="Nudix"/>
    <property type="match status" value="1"/>
</dbReference>
<dbReference type="PROSITE" id="PS51462">
    <property type="entry name" value="NUDIX"/>
    <property type="match status" value="1"/>
</dbReference>
<evidence type="ECO:0000256" key="12">
    <source>
        <dbReference type="ARBA" id="ARBA00038905"/>
    </source>
</evidence>
<dbReference type="GO" id="GO:0008413">
    <property type="term" value="F:8-oxo-7,8-dihydroguanosine triphosphate pyrophosphatase activity"/>
    <property type="evidence" value="ECO:0007669"/>
    <property type="project" value="TreeGrafter"/>
</dbReference>
<dbReference type="GO" id="GO:0044715">
    <property type="term" value="F:8-oxo-dGDP phosphatase activity"/>
    <property type="evidence" value="ECO:0007669"/>
    <property type="project" value="TreeGrafter"/>
</dbReference>
<proteinExistence type="inferred from homology"/>
<dbReference type="GO" id="GO:0044716">
    <property type="term" value="F:8-oxo-GDP phosphatase activity"/>
    <property type="evidence" value="ECO:0007669"/>
    <property type="project" value="TreeGrafter"/>
</dbReference>
<dbReference type="InterPro" id="IPR020476">
    <property type="entry name" value="Nudix_hydrolase"/>
</dbReference>
<evidence type="ECO:0000256" key="1">
    <source>
        <dbReference type="ARBA" id="ARBA00001946"/>
    </source>
</evidence>
<keyword evidence="8" id="KW-0460">Magnesium</keyword>
<keyword evidence="9" id="KW-0234">DNA repair</keyword>
<evidence type="ECO:0000259" key="17">
    <source>
        <dbReference type="PROSITE" id="PS51462"/>
    </source>
</evidence>
<comment type="catalytic activity">
    <reaction evidence="10">
        <text>8-oxo-dGTP + H2O = 8-oxo-dGMP + diphosphate + H(+)</text>
        <dbReference type="Rhea" id="RHEA:31575"/>
        <dbReference type="ChEBI" id="CHEBI:15377"/>
        <dbReference type="ChEBI" id="CHEBI:15378"/>
        <dbReference type="ChEBI" id="CHEBI:33019"/>
        <dbReference type="ChEBI" id="CHEBI:63224"/>
        <dbReference type="ChEBI" id="CHEBI:77896"/>
        <dbReference type="EC" id="3.6.1.55"/>
    </reaction>
</comment>
<dbReference type="InterPro" id="IPR029119">
    <property type="entry name" value="MutY_C"/>
</dbReference>
<dbReference type="GO" id="GO:0035539">
    <property type="term" value="F:8-oxo-7,8-dihydrodeoxyguanosine triphosphate pyrophosphatase activity"/>
    <property type="evidence" value="ECO:0007669"/>
    <property type="project" value="UniProtKB-EC"/>
</dbReference>
<evidence type="ECO:0000256" key="14">
    <source>
        <dbReference type="ARBA" id="ARBA00041592"/>
    </source>
</evidence>
<evidence type="ECO:0000256" key="5">
    <source>
        <dbReference type="ARBA" id="ARBA00022723"/>
    </source>
</evidence>
<evidence type="ECO:0000256" key="16">
    <source>
        <dbReference type="ARBA" id="ARBA00042798"/>
    </source>
</evidence>
<dbReference type="InterPro" id="IPR000086">
    <property type="entry name" value="NUDIX_hydrolase_dom"/>
</dbReference>
<sequence length="125" mass="14312">MITVTAAIIQKGAKILITRRAPGKHLAGYWEFPGGKLDQNETEQECLAREIQEELNITIQVDEFYRENIHQYANKQILLKAFKCSLVSGDIILRDHDKMAWINNNELTNYEFAPADIPIVKALLE</sequence>
<dbReference type="Gene3D" id="3.90.79.10">
    <property type="entry name" value="Nucleoside Triphosphate Pyrophosphohydrolase"/>
    <property type="match status" value="1"/>
</dbReference>
<dbReference type="PANTHER" id="PTHR47707">
    <property type="entry name" value="8-OXO-DGTP DIPHOSPHATASE"/>
    <property type="match status" value="1"/>
</dbReference>
<keyword evidence="19" id="KW-1185">Reference proteome</keyword>
<comment type="cofactor">
    <cofactor evidence="1">
        <name>Mg(2+)</name>
        <dbReference type="ChEBI" id="CHEBI:18420"/>
    </cofactor>
</comment>
<evidence type="ECO:0000256" key="10">
    <source>
        <dbReference type="ARBA" id="ARBA00035861"/>
    </source>
</evidence>